<dbReference type="GO" id="GO:0005739">
    <property type="term" value="C:mitochondrion"/>
    <property type="evidence" value="ECO:0007669"/>
    <property type="project" value="TreeGrafter"/>
</dbReference>
<dbReference type="PANTHER" id="PTHR43876">
    <property type="entry name" value="UBIQUINONE BIOSYNTHESIS MONOOXYGENASE COQ6, MITOCHONDRIAL"/>
    <property type="match status" value="1"/>
</dbReference>
<dbReference type="InterPro" id="IPR036188">
    <property type="entry name" value="FAD/NAD-bd_sf"/>
</dbReference>
<reference evidence="2" key="1">
    <citation type="submission" date="2003-08" db="EMBL/GenBank/DDBJ databases">
        <authorList>
            <person name="Birren B."/>
            <person name="Nusbaum C."/>
            <person name="Abebe A."/>
            <person name="Abouelleil A."/>
            <person name="Adekoya E."/>
            <person name="Ait-zahra M."/>
            <person name="Allen N."/>
            <person name="Allen T."/>
            <person name="An P."/>
            <person name="Anderson M."/>
            <person name="Anderson S."/>
            <person name="Arachchi H."/>
            <person name="Armbruster J."/>
            <person name="Bachantsang P."/>
            <person name="Baldwin J."/>
            <person name="Barry A."/>
            <person name="Bayul T."/>
            <person name="Blitshsteyn B."/>
            <person name="Bloom T."/>
            <person name="Blye J."/>
            <person name="Boguslavskiy L."/>
            <person name="Borowsky M."/>
            <person name="Boukhgalter B."/>
            <person name="Brunache A."/>
            <person name="Butler J."/>
            <person name="Calixte N."/>
            <person name="Calvo S."/>
            <person name="Camarata J."/>
            <person name="Campo K."/>
            <person name="Chang J."/>
            <person name="Cheshatsang Y."/>
            <person name="Citroen M."/>
            <person name="Collymore A."/>
            <person name="Considine T."/>
            <person name="Cook A."/>
            <person name="Cooke P."/>
            <person name="Corum B."/>
            <person name="Cuomo C."/>
            <person name="David R."/>
            <person name="Dawoe T."/>
            <person name="Degray S."/>
            <person name="Dodge S."/>
            <person name="Dooley K."/>
            <person name="Dorje P."/>
            <person name="Dorjee K."/>
            <person name="Dorris L."/>
            <person name="Duffey N."/>
            <person name="Dupes A."/>
            <person name="Elkins T."/>
            <person name="Engels R."/>
            <person name="Erickson J."/>
            <person name="Farina A."/>
            <person name="Faro S."/>
            <person name="Ferreira P."/>
            <person name="Fischer H."/>
            <person name="Fitzgerald M."/>
            <person name="Foley K."/>
            <person name="Gage D."/>
            <person name="Galagan J."/>
            <person name="Gearin G."/>
            <person name="Gnerre S."/>
            <person name="Gnirke A."/>
            <person name="Goyette A."/>
            <person name="Graham J."/>
            <person name="Grandbois E."/>
            <person name="Gyaltsen K."/>
            <person name="Hafez N."/>
            <person name="Hagopian D."/>
            <person name="Hagos B."/>
            <person name="Hall J."/>
            <person name="Hatcher B."/>
            <person name="Heller A."/>
            <person name="Higgins H."/>
            <person name="Honan T."/>
            <person name="Horn A."/>
            <person name="Houde N."/>
            <person name="Hughes L."/>
            <person name="Hulme W."/>
            <person name="Husby E."/>
            <person name="Iliev I."/>
            <person name="Jaffe D."/>
            <person name="Jones C."/>
            <person name="Kamal M."/>
            <person name="Kamat A."/>
            <person name="Kamvysselis M."/>
            <person name="Karlsson E."/>
            <person name="Kells C."/>
            <person name="Kieu A."/>
            <person name="Kisner P."/>
            <person name="Kodira C."/>
            <person name="Kulbokas E."/>
            <person name="Labutti K."/>
            <person name="Lama D."/>
            <person name="Landers T."/>
            <person name="Leger J."/>
            <person name="Levine S."/>
            <person name="Lewis D."/>
            <person name="Lewis T."/>
            <person name="Lindblad-toh K."/>
            <person name="Liu X."/>
            <person name="Lokyitsang T."/>
            <person name="Lokyitsang Y."/>
            <person name="Lucien O."/>
            <person name="Lui A."/>
            <person name="Ma L.J."/>
            <person name="Mabbitt R."/>
            <person name="Macdonald J."/>
            <person name="Maclean C."/>
            <person name="Major J."/>
            <person name="Manning J."/>
            <person name="Marabella R."/>
            <person name="Maru K."/>
            <person name="Matthews C."/>
            <person name="Mauceli E."/>
            <person name="Mccarthy M."/>
            <person name="Mcdonough S."/>
            <person name="Mcghee T."/>
            <person name="Meldrim J."/>
            <person name="Meneus L."/>
            <person name="Mesirov J."/>
            <person name="Mihalev A."/>
            <person name="Mihova T."/>
            <person name="Mikkelsen T."/>
            <person name="Mlenga V."/>
            <person name="Moru K."/>
            <person name="Mozes J."/>
            <person name="Mulrain L."/>
            <person name="Munson G."/>
            <person name="Naylor J."/>
            <person name="Newes C."/>
            <person name="Nguyen C."/>
            <person name="Nguyen N."/>
            <person name="Nguyen T."/>
            <person name="Nicol R."/>
            <person name="Nielsen C."/>
            <person name="Nizzari M."/>
            <person name="Norbu C."/>
            <person name="Norbu N."/>
            <person name="O'donnell P."/>
            <person name="Okoawo O."/>
            <person name="O'leary S."/>
            <person name="Omotosho B."/>
            <person name="O'neill K."/>
            <person name="Osman S."/>
            <person name="Parker S."/>
            <person name="Perrin D."/>
            <person name="Phunkhang P."/>
            <person name="Piqani B."/>
            <person name="Purcell S."/>
            <person name="Rachupka T."/>
            <person name="Ramasamy U."/>
            <person name="Rameau R."/>
            <person name="Ray V."/>
            <person name="Raymond C."/>
            <person name="Retta R."/>
            <person name="Richardson S."/>
            <person name="Rise C."/>
            <person name="Rodriguez J."/>
            <person name="Rogers J."/>
            <person name="Rogov P."/>
            <person name="Rutman M."/>
            <person name="Schupbach R."/>
            <person name="Seaman C."/>
            <person name="Settipalli S."/>
            <person name="Sharpe T."/>
            <person name="Sheridan J."/>
            <person name="Sherpa N."/>
            <person name="Shi J."/>
            <person name="Smirnov S."/>
            <person name="Smith C."/>
            <person name="Sougnez C."/>
            <person name="Spencer B."/>
            <person name="Stalker J."/>
            <person name="Stange-thomann N."/>
            <person name="Stavropoulos S."/>
            <person name="Stetson K."/>
            <person name="Stone C."/>
            <person name="Stone S."/>
            <person name="Stubbs M."/>
            <person name="Talamas J."/>
            <person name="Tchuinga P."/>
            <person name="Tenzing P."/>
            <person name="Tesfaye S."/>
            <person name="Theodore J."/>
            <person name="Thoulutsang Y."/>
            <person name="Topham K."/>
            <person name="Towey S."/>
            <person name="Tsamla T."/>
            <person name="Tsomo N."/>
            <person name="Vallee D."/>
            <person name="Vassiliev H."/>
            <person name="Venkataraman V."/>
            <person name="Vinson J."/>
            <person name="Vo A."/>
            <person name="Wade C."/>
            <person name="Wang S."/>
            <person name="Wangchuk T."/>
            <person name="Wangdi T."/>
            <person name="Whittaker C."/>
            <person name="Wilkinson J."/>
            <person name="Wu Y."/>
            <person name="Wyman D."/>
            <person name="Yadav S."/>
            <person name="Yang S."/>
            <person name="Yang X."/>
            <person name="Yeager S."/>
            <person name="Yee E."/>
            <person name="Young G."/>
            <person name="Zainoun J."/>
            <person name="Zembeck L."/>
            <person name="Zimmer A."/>
            <person name="Zody M."/>
            <person name="Lander E."/>
        </authorList>
    </citation>
    <scope>NUCLEOTIDE SEQUENCE [LARGE SCALE GENOMIC DNA]</scope>
</reference>
<sequence length="125" mass="13705">MLKQFCSRVGWRSNVTKTATRLMTSQCDKECHYDIIIVGGGMVGASMACALGKSSYMQNSKVLVLEGGPQVQGDVLTNPPAAHSNRVCAISPGNMQFLSDINCWERIPRKCPVKRIRCGMLVQMP</sequence>
<dbReference type="HOGENOM" id="CLU_1991841_0_0_1"/>
<reference evidence="1" key="3">
    <citation type="submission" date="2025-09" db="UniProtKB">
        <authorList>
            <consortium name="Ensembl"/>
        </authorList>
    </citation>
    <scope>IDENTIFICATION</scope>
</reference>
<dbReference type="AlphaFoldDB" id="H2ZD69"/>
<evidence type="ECO:0000313" key="2">
    <source>
        <dbReference type="Proteomes" id="UP000007875"/>
    </source>
</evidence>
<protein>
    <submittedName>
        <fullName evidence="1">Uncharacterized protein</fullName>
    </submittedName>
</protein>
<dbReference type="SUPFAM" id="SSF51905">
    <property type="entry name" value="FAD/NAD(P)-binding domain"/>
    <property type="match status" value="1"/>
</dbReference>
<keyword evidence="2" id="KW-1185">Reference proteome</keyword>
<organism evidence="1 2">
    <name type="scientific">Ciona savignyi</name>
    <name type="common">Pacific transparent sea squirt</name>
    <dbReference type="NCBI Taxonomy" id="51511"/>
    <lineage>
        <taxon>Eukaryota</taxon>
        <taxon>Metazoa</taxon>
        <taxon>Chordata</taxon>
        <taxon>Tunicata</taxon>
        <taxon>Ascidiacea</taxon>
        <taxon>Phlebobranchia</taxon>
        <taxon>Cionidae</taxon>
        <taxon>Ciona</taxon>
    </lineage>
</organism>
<dbReference type="Pfam" id="PF13450">
    <property type="entry name" value="NAD_binding_8"/>
    <property type="match status" value="1"/>
</dbReference>
<accession>H2ZD69</accession>
<dbReference type="Gene3D" id="3.50.50.60">
    <property type="entry name" value="FAD/NAD(P)-binding domain"/>
    <property type="match status" value="1"/>
</dbReference>
<dbReference type="Ensembl" id="ENSCSAVT00000015713.1">
    <property type="protein sequence ID" value="ENSCSAVP00000015535.1"/>
    <property type="gene ID" value="ENSCSAVG00000009120.1"/>
</dbReference>
<dbReference type="InterPro" id="IPR051205">
    <property type="entry name" value="UbiH/COQ6_monooxygenase"/>
</dbReference>
<dbReference type="GeneTree" id="ENSGT00390000015152"/>
<proteinExistence type="predicted"/>
<name>H2ZD69_CIOSA</name>
<evidence type="ECO:0000313" key="1">
    <source>
        <dbReference type="Ensembl" id="ENSCSAVP00000015535.1"/>
    </source>
</evidence>
<dbReference type="Proteomes" id="UP000007875">
    <property type="component" value="Unassembled WGS sequence"/>
</dbReference>
<dbReference type="PANTHER" id="PTHR43876:SF7">
    <property type="entry name" value="UBIQUINONE BIOSYNTHESIS MONOOXYGENASE COQ6, MITOCHONDRIAL"/>
    <property type="match status" value="1"/>
</dbReference>
<reference evidence="1" key="2">
    <citation type="submission" date="2025-08" db="UniProtKB">
        <authorList>
            <consortium name="Ensembl"/>
        </authorList>
    </citation>
    <scope>IDENTIFICATION</scope>
</reference>